<evidence type="ECO:0000313" key="2">
    <source>
        <dbReference type="EMBL" id="KAF1954798.1"/>
    </source>
</evidence>
<proteinExistence type="predicted"/>
<accession>A0A6A5TQV2</accession>
<dbReference type="Proteomes" id="UP000800035">
    <property type="component" value="Unassembled WGS sequence"/>
</dbReference>
<evidence type="ECO:0000313" key="3">
    <source>
        <dbReference type="Proteomes" id="UP000800035"/>
    </source>
</evidence>
<keyword evidence="3" id="KW-1185">Reference proteome</keyword>
<feature type="compositionally biased region" description="Basic residues" evidence="1">
    <location>
        <begin position="12"/>
        <end position="21"/>
    </location>
</feature>
<evidence type="ECO:0000256" key="1">
    <source>
        <dbReference type="SAM" id="MobiDB-lite"/>
    </source>
</evidence>
<reference evidence="2" key="1">
    <citation type="journal article" date="2020" name="Stud. Mycol.">
        <title>101 Dothideomycetes genomes: a test case for predicting lifestyles and emergence of pathogens.</title>
        <authorList>
            <person name="Haridas S."/>
            <person name="Albert R."/>
            <person name="Binder M."/>
            <person name="Bloem J."/>
            <person name="Labutti K."/>
            <person name="Salamov A."/>
            <person name="Andreopoulos B."/>
            <person name="Baker S."/>
            <person name="Barry K."/>
            <person name="Bills G."/>
            <person name="Bluhm B."/>
            <person name="Cannon C."/>
            <person name="Castanera R."/>
            <person name="Culley D."/>
            <person name="Daum C."/>
            <person name="Ezra D."/>
            <person name="Gonzalez J."/>
            <person name="Henrissat B."/>
            <person name="Kuo A."/>
            <person name="Liang C."/>
            <person name="Lipzen A."/>
            <person name="Lutzoni F."/>
            <person name="Magnuson J."/>
            <person name="Mondo S."/>
            <person name="Nolan M."/>
            <person name="Ohm R."/>
            <person name="Pangilinan J."/>
            <person name="Park H.-J."/>
            <person name="Ramirez L."/>
            <person name="Alfaro M."/>
            <person name="Sun H."/>
            <person name="Tritt A."/>
            <person name="Yoshinaga Y."/>
            <person name="Zwiers L.-H."/>
            <person name="Turgeon B."/>
            <person name="Goodwin S."/>
            <person name="Spatafora J."/>
            <person name="Crous P."/>
            <person name="Grigoriev I."/>
        </authorList>
    </citation>
    <scope>NUCLEOTIDE SEQUENCE</scope>
    <source>
        <strain evidence="2">CBS 675.92</strain>
    </source>
</reference>
<feature type="compositionally biased region" description="Basic and acidic residues" evidence="1">
    <location>
        <begin position="118"/>
        <end position="142"/>
    </location>
</feature>
<feature type="region of interest" description="Disordered" evidence="1">
    <location>
        <begin position="1"/>
        <end position="166"/>
    </location>
</feature>
<dbReference type="EMBL" id="ML976997">
    <property type="protein sequence ID" value="KAF1954798.1"/>
    <property type="molecule type" value="Genomic_DNA"/>
</dbReference>
<sequence length="166" mass="18787">MSNSQSIEGNTPKKKSRKSRQPRVSAPEGHSILKTCKDGRVVIQRDGPKISNPKHTLQQPRGTAIPEQDLRKKYPSPTITPKAPQLPLQTIPEELEDHCDESPHIEPTPSLPIFRSMKAKEKETREQEKQREKVKANGDKQRKKELKQSTNAEKDGGKKKSLWNGN</sequence>
<protein>
    <submittedName>
        <fullName evidence="2">Uncharacterized protein</fullName>
    </submittedName>
</protein>
<gene>
    <name evidence="2" type="ORF">CC80DRAFT_506044</name>
</gene>
<name>A0A6A5TQV2_9PLEO</name>
<organism evidence="2 3">
    <name type="scientific">Byssothecium circinans</name>
    <dbReference type="NCBI Taxonomy" id="147558"/>
    <lineage>
        <taxon>Eukaryota</taxon>
        <taxon>Fungi</taxon>
        <taxon>Dikarya</taxon>
        <taxon>Ascomycota</taxon>
        <taxon>Pezizomycotina</taxon>
        <taxon>Dothideomycetes</taxon>
        <taxon>Pleosporomycetidae</taxon>
        <taxon>Pleosporales</taxon>
        <taxon>Massarineae</taxon>
        <taxon>Massarinaceae</taxon>
        <taxon>Byssothecium</taxon>
    </lineage>
</organism>
<dbReference type="AlphaFoldDB" id="A0A6A5TQV2"/>